<dbReference type="EMBL" id="RJVU01059775">
    <property type="protein sequence ID" value="ROJ66261.1"/>
    <property type="molecule type" value="Genomic_DNA"/>
</dbReference>
<accession>A0A3N0XUY7</accession>
<keyword evidence="2" id="KW-1185">Reference proteome</keyword>
<evidence type="ECO:0000313" key="1">
    <source>
        <dbReference type="EMBL" id="ROJ66261.1"/>
    </source>
</evidence>
<comment type="caution">
    <text evidence="1">The sequence shown here is derived from an EMBL/GenBank/DDBJ whole genome shotgun (WGS) entry which is preliminary data.</text>
</comment>
<proteinExistence type="predicted"/>
<dbReference type="Proteomes" id="UP000281406">
    <property type="component" value="Unassembled WGS sequence"/>
</dbReference>
<protein>
    <submittedName>
        <fullName evidence="1">Uncharacterized protein</fullName>
    </submittedName>
</protein>
<sequence>MVPGSRARISEEENFRMGMEHPDSWMRPAEKAKARGWGLSRELDPQTTDLLGRGLLLALGWTRQLALTLGQPYRNTRPITASIYIKSTVLSAAYRIAQELIRSRCSGAY</sequence>
<reference evidence="1 2" key="1">
    <citation type="submission" date="2018-10" db="EMBL/GenBank/DDBJ databases">
        <title>Genome assembly for a Yunnan-Guizhou Plateau 3E fish, Anabarilius grahami (Regan), and its evolutionary and genetic applications.</title>
        <authorList>
            <person name="Jiang W."/>
        </authorList>
    </citation>
    <scope>NUCLEOTIDE SEQUENCE [LARGE SCALE GENOMIC DNA]</scope>
    <source>
        <strain evidence="1">AG-KIZ</strain>
        <tissue evidence="1">Muscle</tissue>
    </source>
</reference>
<organism evidence="1 2">
    <name type="scientific">Anabarilius grahami</name>
    <name type="common">Kanglang fish</name>
    <name type="synonym">Barilius grahami</name>
    <dbReference type="NCBI Taxonomy" id="495550"/>
    <lineage>
        <taxon>Eukaryota</taxon>
        <taxon>Metazoa</taxon>
        <taxon>Chordata</taxon>
        <taxon>Craniata</taxon>
        <taxon>Vertebrata</taxon>
        <taxon>Euteleostomi</taxon>
        <taxon>Actinopterygii</taxon>
        <taxon>Neopterygii</taxon>
        <taxon>Teleostei</taxon>
        <taxon>Ostariophysi</taxon>
        <taxon>Cypriniformes</taxon>
        <taxon>Xenocyprididae</taxon>
        <taxon>Xenocypridinae</taxon>
        <taxon>Xenocypridinae incertae sedis</taxon>
        <taxon>Anabarilius</taxon>
    </lineage>
</organism>
<evidence type="ECO:0000313" key="2">
    <source>
        <dbReference type="Proteomes" id="UP000281406"/>
    </source>
</evidence>
<dbReference type="AlphaFoldDB" id="A0A3N0XUY7"/>
<name>A0A3N0XUY7_ANAGA</name>
<gene>
    <name evidence="1" type="ORF">DPX16_16524</name>
</gene>